<dbReference type="OrthoDB" id="6080404at2759"/>
<dbReference type="GO" id="GO:2000049">
    <property type="term" value="P:positive regulation of cell-cell adhesion mediated by cadherin"/>
    <property type="evidence" value="ECO:0007669"/>
    <property type="project" value="TreeGrafter"/>
</dbReference>
<feature type="domain" description="Flotillin C-terminal" evidence="2">
    <location>
        <begin position="4"/>
        <end position="90"/>
    </location>
</feature>
<dbReference type="GO" id="GO:1901890">
    <property type="term" value="P:positive regulation of cell junction assembly"/>
    <property type="evidence" value="ECO:0007669"/>
    <property type="project" value="TreeGrafter"/>
</dbReference>
<dbReference type="PANTHER" id="PTHR13806:SF46">
    <property type="entry name" value="FLOTILLIN-1-RELATED"/>
    <property type="match status" value="1"/>
</dbReference>
<dbReference type="AlphaFoldDB" id="A0A7R9M2I2"/>
<dbReference type="GO" id="GO:0031410">
    <property type="term" value="C:cytoplasmic vesicle"/>
    <property type="evidence" value="ECO:0007669"/>
    <property type="project" value="TreeGrafter"/>
</dbReference>
<reference evidence="3" key="1">
    <citation type="submission" date="2020-11" db="EMBL/GenBank/DDBJ databases">
        <authorList>
            <person name="Tran Van P."/>
        </authorList>
    </citation>
    <scope>NUCLEOTIDE SEQUENCE</scope>
</reference>
<dbReference type="EMBL" id="CAJPVJ010005316">
    <property type="protein sequence ID" value="CAG2169425.1"/>
    <property type="molecule type" value="Genomic_DNA"/>
</dbReference>
<comment type="similarity">
    <text evidence="1">Belongs to the band 7/mec-2 family. Flotillin subfamily.</text>
</comment>
<sequence>MEAEAEAEALRLRGEAEAFAIEAKAKAEAEQMAKKANAYKEYESAAKIDMILETLPKIAAEVAAPLAQCNKVVMVSNGDGEVGAGKLTGEVLDIITKVHMAVSQLTGSSPLANTPASLLAGKPVASK</sequence>
<evidence type="ECO:0000313" key="4">
    <source>
        <dbReference type="Proteomes" id="UP000728032"/>
    </source>
</evidence>
<evidence type="ECO:0000259" key="2">
    <source>
        <dbReference type="Pfam" id="PF15975"/>
    </source>
</evidence>
<dbReference type="GO" id="GO:0002020">
    <property type="term" value="F:protease binding"/>
    <property type="evidence" value="ECO:0007669"/>
    <property type="project" value="TreeGrafter"/>
</dbReference>
<dbReference type="GO" id="GO:0070528">
    <property type="term" value="P:protein kinase C signaling"/>
    <property type="evidence" value="ECO:0007669"/>
    <property type="project" value="TreeGrafter"/>
</dbReference>
<dbReference type="Proteomes" id="UP000728032">
    <property type="component" value="Unassembled WGS sequence"/>
</dbReference>
<dbReference type="EMBL" id="OC920141">
    <property type="protein sequence ID" value="CAD7652238.1"/>
    <property type="molecule type" value="Genomic_DNA"/>
</dbReference>
<keyword evidence="4" id="KW-1185">Reference proteome</keyword>
<dbReference type="PANTHER" id="PTHR13806">
    <property type="entry name" value="FLOTILLIN-RELATED"/>
    <property type="match status" value="1"/>
</dbReference>
<dbReference type="InterPro" id="IPR031905">
    <property type="entry name" value="Flotillin_C"/>
</dbReference>
<accession>A0A7R9M2I2</accession>
<proteinExistence type="inferred from homology"/>
<organism evidence="3">
    <name type="scientific">Oppiella nova</name>
    <dbReference type="NCBI Taxonomy" id="334625"/>
    <lineage>
        <taxon>Eukaryota</taxon>
        <taxon>Metazoa</taxon>
        <taxon>Ecdysozoa</taxon>
        <taxon>Arthropoda</taxon>
        <taxon>Chelicerata</taxon>
        <taxon>Arachnida</taxon>
        <taxon>Acari</taxon>
        <taxon>Acariformes</taxon>
        <taxon>Sarcoptiformes</taxon>
        <taxon>Oribatida</taxon>
        <taxon>Brachypylina</taxon>
        <taxon>Oppioidea</taxon>
        <taxon>Oppiidae</taxon>
        <taxon>Oppiella</taxon>
    </lineage>
</organism>
<dbReference type="Pfam" id="PF15975">
    <property type="entry name" value="Flot"/>
    <property type="match status" value="1"/>
</dbReference>
<dbReference type="GO" id="GO:0072659">
    <property type="term" value="P:protein localization to plasma membrane"/>
    <property type="evidence" value="ECO:0007669"/>
    <property type="project" value="TreeGrafter"/>
</dbReference>
<dbReference type="GO" id="GO:0016600">
    <property type="term" value="C:flotillin complex"/>
    <property type="evidence" value="ECO:0007669"/>
    <property type="project" value="TreeGrafter"/>
</dbReference>
<dbReference type="InterPro" id="IPR027705">
    <property type="entry name" value="Flotillin_fam"/>
</dbReference>
<dbReference type="GO" id="GO:0002090">
    <property type="term" value="P:regulation of receptor internalization"/>
    <property type="evidence" value="ECO:0007669"/>
    <property type="project" value="TreeGrafter"/>
</dbReference>
<evidence type="ECO:0000256" key="1">
    <source>
        <dbReference type="RuleBase" id="RU366054"/>
    </source>
</evidence>
<name>A0A7R9M2I2_9ACAR</name>
<protein>
    <recommendedName>
        <fullName evidence="2">Flotillin C-terminal domain-containing protein</fullName>
    </recommendedName>
</protein>
<dbReference type="GO" id="GO:0045807">
    <property type="term" value="P:positive regulation of endocytosis"/>
    <property type="evidence" value="ECO:0007669"/>
    <property type="project" value="TreeGrafter"/>
</dbReference>
<evidence type="ECO:0000313" key="3">
    <source>
        <dbReference type="EMBL" id="CAD7652238.1"/>
    </source>
</evidence>
<gene>
    <name evidence="3" type="ORF">ONB1V03_LOCUS8902</name>
</gene>